<keyword evidence="5" id="KW-0333">Golgi apparatus</keyword>
<evidence type="ECO:0000313" key="9">
    <source>
        <dbReference type="Proteomes" id="UP000503840"/>
    </source>
</evidence>
<evidence type="ECO:0000313" key="8">
    <source>
        <dbReference type="EMBL" id="GFM34410.1"/>
    </source>
</evidence>
<gene>
    <name evidence="8" type="ORF">DSM101010T_27750</name>
</gene>
<keyword evidence="4" id="KW-1133">Transmembrane helix</keyword>
<dbReference type="InterPro" id="IPR027417">
    <property type="entry name" value="P-loop_NTPase"/>
</dbReference>
<dbReference type="GO" id="GO:0016051">
    <property type="term" value="P:carbohydrate biosynthetic process"/>
    <property type="evidence" value="ECO:0007669"/>
    <property type="project" value="InterPro"/>
</dbReference>
<proteinExistence type="predicted"/>
<evidence type="ECO:0000256" key="3">
    <source>
        <dbReference type="ARBA" id="ARBA00022692"/>
    </source>
</evidence>
<keyword evidence="3" id="KW-0812">Transmembrane</keyword>
<dbReference type="GO" id="GO:0008146">
    <property type="term" value="F:sulfotransferase activity"/>
    <property type="evidence" value="ECO:0007669"/>
    <property type="project" value="InterPro"/>
</dbReference>
<keyword evidence="9" id="KW-1185">Reference proteome</keyword>
<keyword evidence="7" id="KW-0325">Glycoprotein</keyword>
<dbReference type="EMBL" id="BLVO01000013">
    <property type="protein sequence ID" value="GFM34410.1"/>
    <property type="molecule type" value="Genomic_DNA"/>
</dbReference>
<dbReference type="Pfam" id="PF03567">
    <property type="entry name" value="Sulfotransfer_2"/>
    <property type="match status" value="1"/>
</dbReference>
<evidence type="ECO:0000256" key="6">
    <source>
        <dbReference type="ARBA" id="ARBA00023136"/>
    </source>
</evidence>
<dbReference type="PANTHER" id="PTHR12137:SF54">
    <property type="entry name" value="CARBOHYDRATE SULFOTRANSFERASE"/>
    <property type="match status" value="1"/>
</dbReference>
<dbReference type="AlphaFoldDB" id="A0A7J0BL71"/>
<evidence type="ECO:0000256" key="7">
    <source>
        <dbReference type="ARBA" id="ARBA00023180"/>
    </source>
</evidence>
<comment type="subcellular location">
    <subcellularLocation>
        <location evidence="1">Golgi apparatus membrane</location>
        <topology evidence="1">Single-pass type II membrane protein</topology>
    </subcellularLocation>
</comment>
<evidence type="ECO:0000256" key="5">
    <source>
        <dbReference type="ARBA" id="ARBA00023034"/>
    </source>
</evidence>
<protein>
    <recommendedName>
        <fullName evidence="10">Sulfotransferase family protein</fullName>
    </recommendedName>
</protein>
<keyword evidence="6" id="KW-0472">Membrane</keyword>
<dbReference type="InterPro" id="IPR018011">
    <property type="entry name" value="Carb_sulfotrans_8-10"/>
</dbReference>
<keyword evidence="2" id="KW-0808">Transferase</keyword>
<comment type="caution">
    <text evidence="8">The sequence shown here is derived from an EMBL/GenBank/DDBJ whole genome shotgun (WGS) entry which is preliminary data.</text>
</comment>
<sequence>MHILSQRLRRFRNIVAAEVLNLAYTGKANVVSSNALFIHIPHNAGEAISSAFGLSSSDHYTARELNWWMGKRCYERFFTFCFVRNPYDRFLSLYRNARSPREESEHSAADYELLRNADLETCAELLLLGKLSRQWHPQTSWFLNDTGEIIVDYIGRYETLNEDLAFVSQRICGEYLLMPDRHTAGNDKAYRRILPDSVTDALSRYYMQDMAMLGYTF</sequence>
<dbReference type="PANTHER" id="PTHR12137">
    <property type="entry name" value="CARBOHYDRATE SULFOTRANSFERASE"/>
    <property type="match status" value="1"/>
</dbReference>
<evidence type="ECO:0008006" key="10">
    <source>
        <dbReference type="Google" id="ProtNLM"/>
    </source>
</evidence>
<accession>A0A7J0BL71</accession>
<dbReference type="InterPro" id="IPR005331">
    <property type="entry name" value="Sulfotransferase"/>
</dbReference>
<dbReference type="SUPFAM" id="SSF52540">
    <property type="entry name" value="P-loop containing nucleoside triphosphate hydrolases"/>
    <property type="match status" value="1"/>
</dbReference>
<reference evidence="8 9" key="1">
    <citation type="submission" date="2020-05" db="EMBL/GenBank/DDBJ databases">
        <title>Draft genome sequence of Desulfovibrio sp. strain HN2T.</title>
        <authorList>
            <person name="Ueno A."/>
            <person name="Tamazawa S."/>
            <person name="Tamamura S."/>
            <person name="Murakami T."/>
            <person name="Kiyama T."/>
            <person name="Inomata H."/>
            <person name="Amano Y."/>
            <person name="Miyakawa K."/>
            <person name="Tamaki H."/>
            <person name="Naganuma T."/>
            <person name="Kaneko K."/>
        </authorList>
    </citation>
    <scope>NUCLEOTIDE SEQUENCE [LARGE SCALE GENOMIC DNA]</scope>
    <source>
        <strain evidence="8 9">HN2</strain>
    </source>
</reference>
<dbReference type="Proteomes" id="UP000503840">
    <property type="component" value="Unassembled WGS sequence"/>
</dbReference>
<evidence type="ECO:0000256" key="1">
    <source>
        <dbReference type="ARBA" id="ARBA00004323"/>
    </source>
</evidence>
<organism evidence="8 9">
    <name type="scientific">Desulfovibrio subterraneus</name>
    <dbReference type="NCBI Taxonomy" id="2718620"/>
    <lineage>
        <taxon>Bacteria</taxon>
        <taxon>Pseudomonadati</taxon>
        <taxon>Thermodesulfobacteriota</taxon>
        <taxon>Desulfovibrionia</taxon>
        <taxon>Desulfovibrionales</taxon>
        <taxon>Desulfovibrionaceae</taxon>
        <taxon>Desulfovibrio</taxon>
    </lineage>
</organism>
<evidence type="ECO:0000256" key="4">
    <source>
        <dbReference type="ARBA" id="ARBA00022989"/>
    </source>
</evidence>
<name>A0A7J0BL71_9BACT</name>
<dbReference type="GO" id="GO:0016020">
    <property type="term" value="C:membrane"/>
    <property type="evidence" value="ECO:0007669"/>
    <property type="project" value="InterPro"/>
</dbReference>
<evidence type="ECO:0000256" key="2">
    <source>
        <dbReference type="ARBA" id="ARBA00022679"/>
    </source>
</evidence>
<dbReference type="RefSeq" id="WP_174406005.1">
    <property type="nucleotide sequence ID" value="NZ_BLVO01000013.1"/>
</dbReference>